<protein>
    <recommendedName>
        <fullName evidence="1">SGNH hydrolase-type esterase domain-containing protein</fullName>
    </recommendedName>
</protein>
<dbReference type="PANTHER" id="PTHR30383">
    <property type="entry name" value="THIOESTERASE 1/PROTEASE 1/LYSOPHOSPHOLIPASE L1"/>
    <property type="match status" value="1"/>
</dbReference>
<dbReference type="Pfam" id="PF13472">
    <property type="entry name" value="Lipase_GDSL_2"/>
    <property type="match status" value="1"/>
</dbReference>
<name>A0A0F9UHC8_9ZZZZ</name>
<feature type="domain" description="SGNH hydrolase-type esterase" evidence="1">
    <location>
        <begin position="164"/>
        <end position="326"/>
    </location>
</feature>
<dbReference type="InterPro" id="IPR036514">
    <property type="entry name" value="SGNH_hydro_sf"/>
</dbReference>
<gene>
    <name evidence="2" type="ORF">LCGC14_0205640</name>
</gene>
<dbReference type="InterPro" id="IPR051532">
    <property type="entry name" value="Ester_Hydrolysis_Enzymes"/>
</dbReference>
<dbReference type="EMBL" id="LAZR01000093">
    <property type="protein sequence ID" value="KKN92630.1"/>
    <property type="molecule type" value="Genomic_DNA"/>
</dbReference>
<dbReference type="Gene3D" id="2.60.40.1180">
    <property type="entry name" value="Golgi alpha-mannosidase II"/>
    <property type="match status" value="1"/>
</dbReference>
<dbReference type="Gene3D" id="3.40.50.1110">
    <property type="entry name" value="SGNH hydrolase"/>
    <property type="match status" value="1"/>
</dbReference>
<accession>A0A0F9UHC8</accession>
<dbReference type="CDD" id="cd04501">
    <property type="entry name" value="SGNH_hydrolase_like_4"/>
    <property type="match status" value="1"/>
</dbReference>
<dbReference type="SUPFAM" id="SSF52266">
    <property type="entry name" value="SGNH hydrolase"/>
    <property type="match status" value="1"/>
</dbReference>
<dbReference type="AlphaFoldDB" id="A0A0F9UHC8"/>
<proteinExistence type="predicted"/>
<evidence type="ECO:0000313" key="2">
    <source>
        <dbReference type="EMBL" id="KKN92630.1"/>
    </source>
</evidence>
<sequence length="344" mass="38884">MKIVNKLILIAAFAIVNLSTIYAQENIEAQKSDNEKLTEWKKVNEEAFNDTLENPFEKPNWGIYTKKDDIIYAHVYDWPSDGKLIIDRDMKVRTAYLDYGEKKLKTQLTDGNLIVFLPNEAPNEIATIVKIVLTPTEDWANLNRYRQANTQLKVPAKKEQRVVFIGNSITDNWTRDHGQFFVANPSYVNRGISGQTSAQMLLRFRPDVIELKPKVVVISAGTNDIAGNRGAIGIKRIAGNIFSMVELAKANNIKVVLASVLPASSYSWSPSVEPADKIIELNKLIKAYASENNVLYLDYYTPMVNKEKGLKKELGRDTVHPNERGYLLMEPLVKEAIVKALKKK</sequence>
<dbReference type="InterPro" id="IPR013830">
    <property type="entry name" value="SGNH_hydro"/>
</dbReference>
<dbReference type="PANTHER" id="PTHR30383:SF5">
    <property type="entry name" value="SGNH HYDROLASE-TYPE ESTERASE DOMAIN-CONTAINING PROTEIN"/>
    <property type="match status" value="1"/>
</dbReference>
<organism evidence="2">
    <name type="scientific">marine sediment metagenome</name>
    <dbReference type="NCBI Taxonomy" id="412755"/>
    <lineage>
        <taxon>unclassified sequences</taxon>
        <taxon>metagenomes</taxon>
        <taxon>ecological metagenomes</taxon>
    </lineage>
</organism>
<dbReference type="InterPro" id="IPR013780">
    <property type="entry name" value="Glyco_hydro_b"/>
</dbReference>
<dbReference type="GO" id="GO:0004622">
    <property type="term" value="F:phosphatidylcholine lysophospholipase activity"/>
    <property type="evidence" value="ECO:0007669"/>
    <property type="project" value="TreeGrafter"/>
</dbReference>
<reference evidence="2" key="1">
    <citation type="journal article" date="2015" name="Nature">
        <title>Complex archaea that bridge the gap between prokaryotes and eukaryotes.</title>
        <authorList>
            <person name="Spang A."/>
            <person name="Saw J.H."/>
            <person name="Jorgensen S.L."/>
            <person name="Zaremba-Niedzwiedzka K."/>
            <person name="Martijn J."/>
            <person name="Lind A.E."/>
            <person name="van Eijk R."/>
            <person name="Schleper C."/>
            <person name="Guy L."/>
            <person name="Ettema T.J."/>
        </authorList>
    </citation>
    <scope>NUCLEOTIDE SEQUENCE</scope>
</reference>
<comment type="caution">
    <text evidence="2">The sequence shown here is derived from an EMBL/GenBank/DDBJ whole genome shotgun (WGS) entry which is preliminary data.</text>
</comment>
<evidence type="ECO:0000259" key="1">
    <source>
        <dbReference type="Pfam" id="PF13472"/>
    </source>
</evidence>